<reference evidence="2 3" key="1">
    <citation type="journal article" date="2023" name="ISME J.">
        <title>Cultivation and genomic characterization of novel and ubiquitous marine nitrite-oxidizing bacteria from the Nitrospirales.</title>
        <authorList>
            <person name="Mueller A.J."/>
            <person name="Daebeler A."/>
            <person name="Herbold C.W."/>
            <person name="Kirkegaard R.H."/>
            <person name="Daims H."/>
        </authorList>
    </citation>
    <scope>NUCLEOTIDE SEQUENCE [LARGE SCALE GENOMIC DNA]</scope>
    <source>
        <strain evidence="2 3">EB</strain>
    </source>
</reference>
<evidence type="ECO:0000313" key="2">
    <source>
        <dbReference type="EMBL" id="MDT7043524.1"/>
    </source>
</evidence>
<feature type="transmembrane region" description="Helical" evidence="1">
    <location>
        <begin position="68"/>
        <end position="93"/>
    </location>
</feature>
<protein>
    <submittedName>
        <fullName evidence="2">Uncharacterized protein</fullName>
    </submittedName>
</protein>
<sequence length="330" mass="35822">MNTSSKLTPHSYLLALIPPLLILGLAQLLFEITSAPSMTGVTTALERLAHQNPESLDIRVLQEGRGRYAWLAMALLSLVAFVYGTVAGCQIIWHSHFRSRLPLILSIGTVLMGIGILGLIYQVQSEAAMYRLIFGFTFTTFSHSGLFHPQFLSNVKFILLILNTFAVIVPAIIILAASSALATPPDKSPSTLDTLSTQMHQLRNTLNIGSIALVAGILHMHAWLQWPASLFQDASFQSAASNTALAITVFWGTSFTLMLMATYGPAATTLSAQARHILQRDHHEGRIHDPQAWLKDHDLSITLGEQLPQIGIMLAPVLAGPLGSLVMGSN</sequence>
<proteinExistence type="predicted"/>
<organism evidence="2 3">
    <name type="scientific">Candidatus Nitronereus thalassa</name>
    <dbReference type="NCBI Taxonomy" id="3020898"/>
    <lineage>
        <taxon>Bacteria</taxon>
        <taxon>Pseudomonadati</taxon>
        <taxon>Nitrospirota</taxon>
        <taxon>Nitrospiria</taxon>
        <taxon>Nitrospirales</taxon>
        <taxon>Nitrospiraceae</taxon>
        <taxon>Candidatus Nitronereus</taxon>
    </lineage>
</organism>
<feature type="transmembrane region" description="Helical" evidence="1">
    <location>
        <begin position="157"/>
        <end position="183"/>
    </location>
</feature>
<feature type="transmembrane region" description="Helical" evidence="1">
    <location>
        <begin position="132"/>
        <end position="151"/>
    </location>
</feature>
<name>A0ABU3KBC0_9BACT</name>
<dbReference type="EMBL" id="JAQOUE010000001">
    <property type="protein sequence ID" value="MDT7043524.1"/>
    <property type="molecule type" value="Genomic_DNA"/>
</dbReference>
<evidence type="ECO:0000313" key="3">
    <source>
        <dbReference type="Proteomes" id="UP001250932"/>
    </source>
</evidence>
<evidence type="ECO:0000256" key="1">
    <source>
        <dbReference type="SAM" id="Phobius"/>
    </source>
</evidence>
<dbReference type="Proteomes" id="UP001250932">
    <property type="component" value="Unassembled WGS sequence"/>
</dbReference>
<gene>
    <name evidence="2" type="ORF">PPG34_14290</name>
</gene>
<accession>A0ABU3KBC0</accession>
<comment type="caution">
    <text evidence="2">The sequence shown here is derived from an EMBL/GenBank/DDBJ whole genome shotgun (WGS) entry which is preliminary data.</text>
</comment>
<feature type="transmembrane region" description="Helical" evidence="1">
    <location>
        <begin position="204"/>
        <end position="224"/>
    </location>
</feature>
<feature type="transmembrane region" description="Helical" evidence="1">
    <location>
        <begin position="12"/>
        <end position="30"/>
    </location>
</feature>
<feature type="transmembrane region" description="Helical" evidence="1">
    <location>
        <begin position="99"/>
        <end position="120"/>
    </location>
</feature>
<keyword evidence="1" id="KW-0472">Membrane</keyword>
<keyword evidence="3" id="KW-1185">Reference proteome</keyword>
<dbReference type="RefSeq" id="WP_313834091.1">
    <property type="nucleotide sequence ID" value="NZ_JAQOUE010000001.1"/>
</dbReference>
<keyword evidence="1" id="KW-0812">Transmembrane</keyword>
<feature type="transmembrane region" description="Helical" evidence="1">
    <location>
        <begin position="244"/>
        <end position="266"/>
    </location>
</feature>
<keyword evidence="1" id="KW-1133">Transmembrane helix</keyword>